<dbReference type="Proteomes" id="UP000249688">
    <property type="component" value="Unassembled WGS sequence"/>
</dbReference>
<gene>
    <name evidence="1" type="ORF">C8P66_110172</name>
</gene>
<evidence type="ECO:0000313" key="2">
    <source>
        <dbReference type="Proteomes" id="UP000249688"/>
    </source>
</evidence>
<proteinExistence type="predicted"/>
<dbReference type="RefSeq" id="WP_111398229.1">
    <property type="nucleotide sequence ID" value="NZ_QKYU01000010.1"/>
</dbReference>
<dbReference type="OrthoDB" id="9801609at2"/>
<dbReference type="PANTHER" id="PTHR12526">
    <property type="entry name" value="GLYCOSYLTRANSFERASE"/>
    <property type="match status" value="1"/>
</dbReference>
<reference evidence="1 2" key="1">
    <citation type="submission" date="2018-06" db="EMBL/GenBank/DDBJ databases">
        <title>Genomic Encyclopedia of Archaeal and Bacterial Type Strains, Phase II (KMG-II): from individual species to whole genera.</title>
        <authorList>
            <person name="Goeker M."/>
        </authorList>
    </citation>
    <scope>NUCLEOTIDE SEQUENCE [LARGE SCALE GENOMIC DNA]</scope>
    <source>
        <strain evidence="1 2">DSM 24525</strain>
    </source>
</reference>
<dbReference type="Pfam" id="PF13692">
    <property type="entry name" value="Glyco_trans_1_4"/>
    <property type="match status" value="1"/>
</dbReference>
<sequence>MRIALVTPYNQRSAISSWARLVAFELHQRGHEVTIIRAESMEPSMDAPLALPPLDAPGAIVAGCDIEPAQLVAEHDAILYALGNHFGHHGEVPRLLLDAPGVVVLHDTDMSDFRNGWAFLRGESEAPPAALSPEALLGWFAARATGAVVHANFYAAAVRQFARGPVAVLRLSFPDLEVPPPRARKADAPLIVATIGDANANKRHDIVVEAIGQSDMLRGSLRYRILGHAQPERMAELSARAEALGVEIDFSGWLSHADLQAAVAEADVLCCLRWPVTEGSSGSAILGLLSGRPVIVPDVGSFRDLPDRFVMRVPAGDEFEAVTRHLSIMLRHPEVGPALGASARAWARETFHPAHYADGVLALLARIEADRPMTALMGHLRAEAREFGLAASDPLVLRAWRDATRAFGSVGDGGDGLSAD</sequence>
<dbReference type="Gene3D" id="3.40.50.2000">
    <property type="entry name" value="Glycogen Phosphorylase B"/>
    <property type="match status" value="1"/>
</dbReference>
<dbReference type="GO" id="GO:0016757">
    <property type="term" value="F:glycosyltransferase activity"/>
    <property type="evidence" value="ECO:0007669"/>
    <property type="project" value="TreeGrafter"/>
</dbReference>
<organism evidence="1 2">
    <name type="scientific">Humitalea rosea</name>
    <dbReference type="NCBI Taxonomy" id="990373"/>
    <lineage>
        <taxon>Bacteria</taxon>
        <taxon>Pseudomonadati</taxon>
        <taxon>Pseudomonadota</taxon>
        <taxon>Alphaproteobacteria</taxon>
        <taxon>Acetobacterales</taxon>
        <taxon>Roseomonadaceae</taxon>
        <taxon>Humitalea</taxon>
    </lineage>
</organism>
<accession>A0A2W7J4G8</accession>
<keyword evidence="2" id="KW-1185">Reference proteome</keyword>
<name>A0A2W7J4G8_9PROT</name>
<dbReference type="PANTHER" id="PTHR12526:SF636">
    <property type="entry name" value="BLL3647 PROTEIN"/>
    <property type="match status" value="1"/>
</dbReference>
<protein>
    <submittedName>
        <fullName evidence="1">Glycosyltransferase involved in cell wall biosynthesis</fullName>
    </submittedName>
</protein>
<keyword evidence="1" id="KW-0808">Transferase</keyword>
<dbReference type="EMBL" id="QKYU01000010">
    <property type="protein sequence ID" value="PZW45973.1"/>
    <property type="molecule type" value="Genomic_DNA"/>
</dbReference>
<comment type="caution">
    <text evidence="1">The sequence shown here is derived from an EMBL/GenBank/DDBJ whole genome shotgun (WGS) entry which is preliminary data.</text>
</comment>
<evidence type="ECO:0000313" key="1">
    <source>
        <dbReference type="EMBL" id="PZW45973.1"/>
    </source>
</evidence>
<dbReference type="SUPFAM" id="SSF53756">
    <property type="entry name" value="UDP-Glycosyltransferase/glycogen phosphorylase"/>
    <property type="match status" value="1"/>
</dbReference>
<dbReference type="CDD" id="cd03801">
    <property type="entry name" value="GT4_PimA-like"/>
    <property type="match status" value="1"/>
</dbReference>
<dbReference type="AlphaFoldDB" id="A0A2W7J4G8"/>